<name>H6QS75_PUCGT</name>
<dbReference type="VEuPathDB" id="FungiDB:PGTG_21645"/>
<dbReference type="HOGENOM" id="CLU_070136_0_0_1"/>
<evidence type="ECO:0000313" key="3">
    <source>
        <dbReference type="Proteomes" id="UP000008783"/>
    </source>
</evidence>
<dbReference type="EMBL" id="DS178290">
    <property type="protein sequence ID" value="EHS63539.1"/>
    <property type="molecule type" value="Genomic_DNA"/>
</dbReference>
<sequence length="341" mass="38234">MYSEESQSDYDHQVSQTDSEESISSESEPSPPAKVVVPIRLSRGKPKPTEKSAAAEDNIDIDRPKMKKFFLPTGNEVTFIDHNNTLDSEGYPLLPNGNTVFVKPPGVEITNWGEVGFTKKVGTEFRSNGLWKLRRIMCLGVLRCDRDGCRWTGSPPTGTQEMSIWLQKHPRCRARGRKCPGNATHVPCGNTITRFDTNTATGWSILRHYGIHHHPWPEAKKPDPLAKKKLKAEIAKNPKEGALALKIGKPSAPKDPFDSVLNIHPSLAHADRLRYHRRLMLTDLGIVPGKKGAAMDNKFLTDMFQWNKRGLRIISAGFMDDAEHFTFQTEWMGKTASGSRH</sequence>
<dbReference type="RefSeq" id="XP_003889628.1">
    <property type="nucleotide sequence ID" value="XM_003889579.1"/>
</dbReference>
<dbReference type="Proteomes" id="UP000008783">
    <property type="component" value="Unassembled WGS sequence"/>
</dbReference>
<dbReference type="AlphaFoldDB" id="H6QS75"/>
<feature type="region of interest" description="Disordered" evidence="1">
    <location>
        <begin position="1"/>
        <end position="58"/>
    </location>
</feature>
<reference evidence="3" key="1">
    <citation type="journal article" date="2011" name="Proc. Natl. Acad. Sci. U.S.A.">
        <title>Obligate biotrophy features unraveled by the genomic analysis of rust fungi.</title>
        <authorList>
            <person name="Duplessis S."/>
            <person name="Cuomo C.A."/>
            <person name="Lin Y.-C."/>
            <person name="Aerts A."/>
            <person name="Tisserant E."/>
            <person name="Veneault-Fourrey C."/>
            <person name="Joly D.L."/>
            <person name="Hacquard S."/>
            <person name="Amselem J."/>
            <person name="Cantarel B.L."/>
            <person name="Chiu R."/>
            <person name="Coutinho P.M."/>
            <person name="Feau N."/>
            <person name="Field M."/>
            <person name="Frey P."/>
            <person name="Gelhaye E."/>
            <person name="Goldberg J."/>
            <person name="Grabherr M.G."/>
            <person name="Kodira C.D."/>
            <person name="Kohler A."/>
            <person name="Kuees U."/>
            <person name="Lindquist E.A."/>
            <person name="Lucas S.M."/>
            <person name="Mago R."/>
            <person name="Mauceli E."/>
            <person name="Morin E."/>
            <person name="Murat C."/>
            <person name="Pangilinan J.L."/>
            <person name="Park R."/>
            <person name="Pearson M."/>
            <person name="Quesneville H."/>
            <person name="Rouhier N."/>
            <person name="Sakthikumar S."/>
            <person name="Salamov A.A."/>
            <person name="Schmutz J."/>
            <person name="Selles B."/>
            <person name="Shapiro H."/>
            <person name="Tanguay P."/>
            <person name="Tuskan G.A."/>
            <person name="Henrissat B."/>
            <person name="Van de Peer Y."/>
            <person name="Rouze P."/>
            <person name="Ellis J.G."/>
            <person name="Dodds P.N."/>
            <person name="Schein J.E."/>
            <person name="Zhong S."/>
            <person name="Hamelin R.C."/>
            <person name="Grigoriev I.V."/>
            <person name="Szabo L.J."/>
            <person name="Martin F."/>
        </authorList>
    </citation>
    <scope>NUCLEOTIDE SEQUENCE [LARGE SCALE GENOMIC DNA]</scope>
    <source>
        <strain evidence="3">CRL 75-36-700-3 / race SCCL</strain>
    </source>
</reference>
<accession>H6QS75</accession>
<keyword evidence="3" id="KW-1185">Reference proteome</keyword>
<protein>
    <submittedName>
        <fullName evidence="2">Uncharacterized protein</fullName>
    </submittedName>
</protein>
<gene>
    <name evidence="2" type="ORF">PGTG_21645</name>
</gene>
<organism evidence="2 3">
    <name type="scientific">Puccinia graminis f. sp. tritici (strain CRL 75-36-700-3 / race SCCL)</name>
    <name type="common">Black stem rust fungus</name>
    <dbReference type="NCBI Taxonomy" id="418459"/>
    <lineage>
        <taxon>Eukaryota</taxon>
        <taxon>Fungi</taxon>
        <taxon>Dikarya</taxon>
        <taxon>Basidiomycota</taxon>
        <taxon>Pucciniomycotina</taxon>
        <taxon>Pucciniomycetes</taxon>
        <taxon>Pucciniales</taxon>
        <taxon>Pucciniaceae</taxon>
        <taxon>Puccinia</taxon>
    </lineage>
</organism>
<proteinExistence type="predicted"/>
<evidence type="ECO:0000313" key="2">
    <source>
        <dbReference type="EMBL" id="EHS63539.1"/>
    </source>
</evidence>
<feature type="compositionally biased region" description="Basic and acidic residues" evidence="1">
    <location>
        <begin position="47"/>
        <end position="58"/>
    </location>
</feature>
<evidence type="ECO:0000256" key="1">
    <source>
        <dbReference type="SAM" id="MobiDB-lite"/>
    </source>
</evidence>
<dbReference type="GeneID" id="13542897"/>
<dbReference type="InParanoid" id="H6QS75"/>
<dbReference type="KEGG" id="pgr:PGTG_21645"/>
<dbReference type="OrthoDB" id="2624269at2759"/>